<protein>
    <submittedName>
        <fullName evidence="2">Uncharacterized protein</fullName>
    </submittedName>
</protein>
<organism evidence="2">
    <name type="scientific">Pyramimonas obovata</name>
    <dbReference type="NCBI Taxonomy" id="1411642"/>
    <lineage>
        <taxon>Eukaryota</taxon>
        <taxon>Viridiplantae</taxon>
        <taxon>Chlorophyta</taxon>
        <taxon>Pyramimonadophyceae</taxon>
        <taxon>Pyramimonadales</taxon>
        <taxon>Pyramimonadaceae</taxon>
        <taxon>Pyramimonas</taxon>
        <taxon>Pyramimonas incertae sedis</taxon>
    </lineage>
</organism>
<name>A0A7S0REJ4_9CHLO</name>
<accession>A0A7S0REJ4</accession>
<gene>
    <name evidence="2" type="ORF">POBO1169_LOCUS12555</name>
</gene>
<evidence type="ECO:0000313" key="2">
    <source>
        <dbReference type="EMBL" id="CAD8675133.1"/>
    </source>
</evidence>
<dbReference type="EMBL" id="HBFA01024740">
    <property type="protein sequence ID" value="CAD8675133.1"/>
    <property type="molecule type" value="Transcribed_RNA"/>
</dbReference>
<feature type="region of interest" description="Disordered" evidence="1">
    <location>
        <begin position="364"/>
        <end position="385"/>
    </location>
</feature>
<reference evidence="2" key="1">
    <citation type="submission" date="2021-01" db="EMBL/GenBank/DDBJ databases">
        <authorList>
            <person name="Corre E."/>
            <person name="Pelletier E."/>
            <person name="Niang G."/>
            <person name="Scheremetjew M."/>
            <person name="Finn R."/>
            <person name="Kale V."/>
            <person name="Holt S."/>
            <person name="Cochrane G."/>
            <person name="Meng A."/>
            <person name="Brown T."/>
            <person name="Cohen L."/>
        </authorList>
    </citation>
    <scope>NUCLEOTIDE SEQUENCE</scope>
    <source>
        <strain evidence="2">CCMP722</strain>
    </source>
</reference>
<dbReference type="AlphaFoldDB" id="A0A7S0REJ4"/>
<proteinExistence type="predicted"/>
<evidence type="ECO:0000256" key="1">
    <source>
        <dbReference type="SAM" id="MobiDB-lite"/>
    </source>
</evidence>
<sequence length="602" mass="68941">MYKLEDVNAKTDVEGLFVYRARRALYVRRLPAITDDSRTPKAVNKNELVAVDKCLANKDPQSNDGPFLRLTCGGGWLFEYKRGEQEMFQVRVKDGLWAYTVDNQGVGLSLRQHPSHRSDLRFEPERRFHDGCVVWADKKLIHEGVTFLRIQGTDGWLFDKRDDVHTLVRVDKRILEKEGCTPFILTVKQYLSVDEVRALATDHGYIEVHHDEAVQAVGFVKENATPTGEKASTPVVRIDIYYGTGTVRTVLHHPYHHASEDTTNLYKMDCTLTELWDIMANPYTTDKWHYKGWKLEEGKPDTTESKKKETTGKEALLSEETMLRKACCDLDDKIKFFCEQRDGVLAGIRAIESKREDYMQRRYDSAQERERARAEQAEKDHAENMRKRRGDNATIFCNHADVVTENFEPSVVYMAMAGTSTLLLYENGNWSYTAGLPSPLHKRLYKRSVSDPLPKVVAIGPHHRYFVEFADGKTYWEGLSKQFDEAAKSTNNIAKVAFGALETSFFLLEANGATQYCDLPDALTDHLKTSYKKVHHLSLGPAGEWYVSWKDGSWRCDNISTHMTEKINKLQKKGWHIRDMAFGEGATYVIRYGMVGGKYLQD</sequence>